<dbReference type="PROSITE" id="PS50943">
    <property type="entry name" value="HTH_CROC1"/>
    <property type="match status" value="1"/>
</dbReference>
<feature type="domain" description="HTH cro/C1-type" evidence="1">
    <location>
        <begin position="14"/>
        <end position="69"/>
    </location>
</feature>
<sequence length="286" mass="31702">MGPTVARERLRLRLRELRDSSGLSTDTVATRMDWSPSKLSRIEKGDVTVQPLEVRALLALYGLRDEAEVVALASLARRSRTRQWYSKHRLNGDYQRFVAYENEASTINIWQMLFVPGLLQTPEYAQAITSISIREDPASENVQARVDLRLDRQRAFQERLLQPAPPRIVAVIDESTLRRPVGGRAVLAGQLDHLLTLAKENAYTLAVTPIELDRHPGLGGTFELLEFAGTADPDVLFVEAAASTDDLSLDQELTAVYGEIMRELLTAGLTGDAAIDLIRGIRAGLS</sequence>
<dbReference type="SUPFAM" id="SSF47413">
    <property type="entry name" value="lambda repressor-like DNA-binding domains"/>
    <property type="match status" value="1"/>
</dbReference>
<dbReference type="EMBL" id="BOMN01000012">
    <property type="protein sequence ID" value="GIE17751.1"/>
    <property type="molecule type" value="Genomic_DNA"/>
</dbReference>
<organism evidence="2 3">
    <name type="scientific">Winogradskya humida</name>
    <dbReference type="NCBI Taxonomy" id="113566"/>
    <lineage>
        <taxon>Bacteria</taxon>
        <taxon>Bacillati</taxon>
        <taxon>Actinomycetota</taxon>
        <taxon>Actinomycetes</taxon>
        <taxon>Micromonosporales</taxon>
        <taxon>Micromonosporaceae</taxon>
        <taxon>Winogradskya</taxon>
    </lineage>
</organism>
<dbReference type="InterPro" id="IPR001387">
    <property type="entry name" value="Cro/C1-type_HTH"/>
</dbReference>
<reference evidence="2 3" key="1">
    <citation type="submission" date="2021-01" db="EMBL/GenBank/DDBJ databases">
        <title>Whole genome shotgun sequence of Actinoplanes humidus NBRC 14915.</title>
        <authorList>
            <person name="Komaki H."/>
            <person name="Tamura T."/>
        </authorList>
    </citation>
    <scope>NUCLEOTIDE SEQUENCE [LARGE SCALE GENOMIC DNA]</scope>
    <source>
        <strain evidence="2 3">NBRC 14915</strain>
    </source>
</reference>
<dbReference type="Pfam" id="PF19054">
    <property type="entry name" value="DUF5753"/>
    <property type="match status" value="1"/>
</dbReference>
<evidence type="ECO:0000259" key="1">
    <source>
        <dbReference type="PROSITE" id="PS50943"/>
    </source>
</evidence>
<dbReference type="SMART" id="SM00530">
    <property type="entry name" value="HTH_XRE"/>
    <property type="match status" value="1"/>
</dbReference>
<dbReference type="Proteomes" id="UP000603200">
    <property type="component" value="Unassembled WGS sequence"/>
</dbReference>
<evidence type="ECO:0000313" key="2">
    <source>
        <dbReference type="EMBL" id="GIE17751.1"/>
    </source>
</evidence>
<dbReference type="RefSeq" id="WP_203835038.1">
    <property type="nucleotide sequence ID" value="NZ_BAAATV010000001.1"/>
</dbReference>
<dbReference type="InterPro" id="IPR010982">
    <property type="entry name" value="Lambda_DNA-bd_dom_sf"/>
</dbReference>
<keyword evidence="3" id="KW-1185">Reference proteome</keyword>
<evidence type="ECO:0000313" key="3">
    <source>
        <dbReference type="Proteomes" id="UP000603200"/>
    </source>
</evidence>
<dbReference type="Pfam" id="PF13560">
    <property type="entry name" value="HTH_31"/>
    <property type="match status" value="1"/>
</dbReference>
<dbReference type="CDD" id="cd00093">
    <property type="entry name" value="HTH_XRE"/>
    <property type="match status" value="1"/>
</dbReference>
<gene>
    <name evidence="2" type="ORF">Ahu01nite_008530</name>
</gene>
<comment type="caution">
    <text evidence="2">The sequence shown here is derived from an EMBL/GenBank/DDBJ whole genome shotgun (WGS) entry which is preliminary data.</text>
</comment>
<dbReference type="Gene3D" id="1.10.260.40">
    <property type="entry name" value="lambda repressor-like DNA-binding domains"/>
    <property type="match status" value="1"/>
</dbReference>
<dbReference type="InterPro" id="IPR043917">
    <property type="entry name" value="DUF5753"/>
</dbReference>
<name>A0ABQ3ZGN9_9ACTN</name>
<proteinExistence type="predicted"/>
<protein>
    <submittedName>
        <fullName evidence="2">Transcriptional regulator</fullName>
    </submittedName>
</protein>
<accession>A0ABQ3ZGN9</accession>